<dbReference type="EMBL" id="JABEYC010000052">
    <property type="protein sequence ID" value="KAF4983722.1"/>
    <property type="molecule type" value="Genomic_DNA"/>
</dbReference>
<reference evidence="2" key="1">
    <citation type="journal article" date="2020" name="BMC Genomics">
        <title>Correction to: Identification and distribution of gene clusters required for synthesis of sphingolipid metabolism inhibitors in diverse species of the filamentous fungus Fusarium.</title>
        <authorList>
            <person name="Kim H.S."/>
            <person name="Lohmar J.M."/>
            <person name="Busman M."/>
            <person name="Brown D.W."/>
            <person name="Naumann T.A."/>
            <person name="Divon H.H."/>
            <person name="Lysoe E."/>
            <person name="Uhlig S."/>
            <person name="Proctor R.H."/>
        </authorList>
    </citation>
    <scope>NUCLEOTIDE SEQUENCE</scope>
    <source>
        <strain evidence="2">NRRL 22465</strain>
    </source>
</reference>
<protein>
    <recommendedName>
        <fullName evidence="4">LITAF domain-containing protein</fullName>
    </recommendedName>
</protein>
<gene>
    <name evidence="2" type="ORF">FZEAL_938</name>
</gene>
<dbReference type="OrthoDB" id="5599753at2759"/>
<comment type="caution">
    <text evidence="2">The sequence shown here is derived from an EMBL/GenBank/DDBJ whole genome shotgun (WGS) entry which is preliminary data.</text>
</comment>
<proteinExistence type="predicted"/>
<evidence type="ECO:0000313" key="3">
    <source>
        <dbReference type="Proteomes" id="UP000635477"/>
    </source>
</evidence>
<accession>A0A8H4UTR8</accession>
<reference evidence="2" key="2">
    <citation type="submission" date="2020-05" db="EMBL/GenBank/DDBJ databases">
        <authorList>
            <person name="Kim H.-S."/>
            <person name="Proctor R.H."/>
            <person name="Brown D.W."/>
        </authorList>
    </citation>
    <scope>NUCLEOTIDE SEQUENCE</scope>
    <source>
        <strain evidence="2">NRRL 22465</strain>
    </source>
</reference>
<name>A0A8H4UTR8_9HYPO</name>
<organism evidence="2 3">
    <name type="scientific">Fusarium zealandicum</name>
    <dbReference type="NCBI Taxonomy" id="1053134"/>
    <lineage>
        <taxon>Eukaryota</taxon>
        <taxon>Fungi</taxon>
        <taxon>Dikarya</taxon>
        <taxon>Ascomycota</taxon>
        <taxon>Pezizomycotina</taxon>
        <taxon>Sordariomycetes</taxon>
        <taxon>Hypocreomycetidae</taxon>
        <taxon>Hypocreales</taxon>
        <taxon>Nectriaceae</taxon>
        <taxon>Fusarium</taxon>
        <taxon>Fusarium staphyleae species complex</taxon>
    </lineage>
</organism>
<evidence type="ECO:0008006" key="4">
    <source>
        <dbReference type="Google" id="ProtNLM"/>
    </source>
</evidence>
<dbReference type="AlphaFoldDB" id="A0A8H4UTR8"/>
<feature type="region of interest" description="Disordered" evidence="1">
    <location>
        <begin position="1"/>
        <end position="20"/>
    </location>
</feature>
<evidence type="ECO:0000256" key="1">
    <source>
        <dbReference type="SAM" id="MobiDB-lite"/>
    </source>
</evidence>
<feature type="compositionally biased region" description="Polar residues" evidence="1">
    <location>
        <begin position="1"/>
        <end position="10"/>
    </location>
</feature>
<sequence length="94" mass="10062">MSSIATTVQTAGPAPAKTIPDRLIQAEDKVEPTPPEPVVVRATTGRGPEIEALPDVATVTPLHLLRKDPAWIDCPFCQRRTQTVVHTDGSPTQA</sequence>
<keyword evidence="3" id="KW-1185">Reference proteome</keyword>
<dbReference type="Proteomes" id="UP000635477">
    <property type="component" value="Unassembled WGS sequence"/>
</dbReference>
<evidence type="ECO:0000313" key="2">
    <source>
        <dbReference type="EMBL" id="KAF4983722.1"/>
    </source>
</evidence>